<dbReference type="Gene3D" id="1.10.10.60">
    <property type="entry name" value="Homeodomain-like"/>
    <property type="match status" value="1"/>
</dbReference>
<dbReference type="EMBL" id="JAJEQE010000001">
    <property type="protein sequence ID" value="MCC2147684.1"/>
    <property type="molecule type" value="Genomic_DNA"/>
</dbReference>
<dbReference type="Proteomes" id="UP001299235">
    <property type="component" value="Unassembled WGS sequence"/>
</dbReference>
<reference evidence="2 3" key="1">
    <citation type="submission" date="2021-10" db="EMBL/GenBank/DDBJ databases">
        <title>Anaerobic single-cell dispensing facilitates the cultivation of human gut bacteria.</title>
        <authorList>
            <person name="Afrizal A."/>
        </authorList>
    </citation>
    <scope>NUCLEOTIDE SEQUENCE [LARGE SCALE GENOMIC DNA]</scope>
    <source>
        <strain evidence="2 3">CLA-AA-H246</strain>
    </source>
</reference>
<evidence type="ECO:0000313" key="2">
    <source>
        <dbReference type="EMBL" id="MCC2147684.1"/>
    </source>
</evidence>
<feature type="region of interest" description="Disordered" evidence="1">
    <location>
        <begin position="143"/>
        <end position="165"/>
    </location>
</feature>
<protein>
    <submittedName>
        <fullName evidence="2">Helix-turn-helix domain-containing protein</fullName>
    </submittedName>
</protein>
<name>A0ABS8ERT8_9FIRM</name>
<feature type="compositionally biased region" description="Basic and acidic residues" evidence="1">
    <location>
        <begin position="143"/>
        <end position="163"/>
    </location>
</feature>
<evidence type="ECO:0000313" key="3">
    <source>
        <dbReference type="Proteomes" id="UP001299235"/>
    </source>
</evidence>
<accession>A0ABS8ERT8</accession>
<keyword evidence="3" id="KW-1185">Reference proteome</keyword>
<organism evidence="2 3">
    <name type="scientific">Hominisplanchenecus faecis</name>
    <dbReference type="NCBI Taxonomy" id="2885351"/>
    <lineage>
        <taxon>Bacteria</taxon>
        <taxon>Bacillati</taxon>
        <taxon>Bacillota</taxon>
        <taxon>Clostridia</taxon>
        <taxon>Lachnospirales</taxon>
        <taxon>Lachnospiraceae</taxon>
        <taxon>Hominisplanchenecus</taxon>
    </lineage>
</organism>
<gene>
    <name evidence="2" type="ORF">LKD42_00205</name>
</gene>
<sequence length="173" mass="20184">MTNEEQERIVELRLKGLGYKAIANEIGTISKESVRYYCKTHGLSGSASLVTMNYDLHREMPNHCKNCGVKLVCNTHSGVKLFCSDACRRSWWKNNPDRDAQSKKKRYECKCTYCHGTFISYDKPDRKYCSRECYVKHRFWTDPDEKPGPSEIRRRQEEAKSAADTKMVLRRIS</sequence>
<proteinExistence type="predicted"/>
<dbReference type="RefSeq" id="WP_248834474.1">
    <property type="nucleotide sequence ID" value="NZ_JAJEQE010000001.1"/>
</dbReference>
<evidence type="ECO:0000256" key="1">
    <source>
        <dbReference type="SAM" id="MobiDB-lite"/>
    </source>
</evidence>
<comment type="caution">
    <text evidence="2">The sequence shown here is derived from an EMBL/GenBank/DDBJ whole genome shotgun (WGS) entry which is preliminary data.</text>
</comment>